<sequence>MRVDLPQIQVNPLTRNTRFCGAIVLGSLLYRNVLTVKRT</sequence>
<proteinExistence type="predicted"/>
<protein>
    <submittedName>
        <fullName evidence="1">Uncharacterized protein</fullName>
    </submittedName>
</protein>
<dbReference type="EMBL" id="GBRH01206267">
    <property type="protein sequence ID" value="JAD91628.1"/>
    <property type="molecule type" value="Transcribed_RNA"/>
</dbReference>
<accession>A0A0A9DY67</accession>
<reference evidence="1" key="2">
    <citation type="journal article" date="2015" name="Data Brief">
        <title>Shoot transcriptome of the giant reed, Arundo donax.</title>
        <authorList>
            <person name="Barrero R.A."/>
            <person name="Guerrero F.D."/>
            <person name="Moolhuijzen P."/>
            <person name="Goolsby J.A."/>
            <person name="Tidwell J."/>
            <person name="Bellgard S.E."/>
            <person name="Bellgard M.I."/>
        </authorList>
    </citation>
    <scope>NUCLEOTIDE SEQUENCE</scope>
    <source>
        <tissue evidence="1">Shoot tissue taken approximately 20 cm above the soil surface</tissue>
    </source>
</reference>
<organism evidence="1">
    <name type="scientific">Arundo donax</name>
    <name type="common">Giant reed</name>
    <name type="synonym">Donax arundinaceus</name>
    <dbReference type="NCBI Taxonomy" id="35708"/>
    <lineage>
        <taxon>Eukaryota</taxon>
        <taxon>Viridiplantae</taxon>
        <taxon>Streptophyta</taxon>
        <taxon>Embryophyta</taxon>
        <taxon>Tracheophyta</taxon>
        <taxon>Spermatophyta</taxon>
        <taxon>Magnoliopsida</taxon>
        <taxon>Liliopsida</taxon>
        <taxon>Poales</taxon>
        <taxon>Poaceae</taxon>
        <taxon>PACMAD clade</taxon>
        <taxon>Arundinoideae</taxon>
        <taxon>Arundineae</taxon>
        <taxon>Arundo</taxon>
    </lineage>
</organism>
<evidence type="ECO:0000313" key="1">
    <source>
        <dbReference type="EMBL" id="JAD91628.1"/>
    </source>
</evidence>
<reference evidence="1" key="1">
    <citation type="submission" date="2014-09" db="EMBL/GenBank/DDBJ databases">
        <authorList>
            <person name="Magalhaes I.L.F."/>
            <person name="Oliveira U."/>
            <person name="Santos F.R."/>
            <person name="Vidigal T.H.D.A."/>
            <person name="Brescovit A.D."/>
            <person name="Santos A.J."/>
        </authorList>
    </citation>
    <scope>NUCLEOTIDE SEQUENCE</scope>
    <source>
        <tissue evidence="1">Shoot tissue taken approximately 20 cm above the soil surface</tissue>
    </source>
</reference>
<name>A0A0A9DY67_ARUDO</name>
<dbReference type="AlphaFoldDB" id="A0A0A9DY67"/>